<keyword evidence="3" id="KW-0833">Ubl conjugation pathway</keyword>
<accession>A0A9D5HLG6</accession>
<evidence type="ECO:0000256" key="5">
    <source>
        <dbReference type="ARBA" id="ARBA00022807"/>
    </source>
</evidence>
<dbReference type="Pfam" id="PF02902">
    <property type="entry name" value="Peptidase_C48"/>
    <property type="match status" value="1"/>
</dbReference>
<dbReference type="Gene3D" id="3.40.395.10">
    <property type="entry name" value="Adenoviral Proteinase, Chain A"/>
    <property type="match status" value="1"/>
</dbReference>
<comment type="caution">
    <text evidence="8">The sequence shown here is derived from an EMBL/GenBank/DDBJ whole genome shotgun (WGS) entry which is preliminary data.</text>
</comment>
<dbReference type="InterPro" id="IPR038765">
    <property type="entry name" value="Papain-like_cys_pep_sf"/>
</dbReference>
<feature type="compositionally biased region" description="Low complexity" evidence="6">
    <location>
        <begin position="42"/>
        <end position="51"/>
    </location>
</feature>
<evidence type="ECO:0000256" key="1">
    <source>
        <dbReference type="ARBA" id="ARBA00005234"/>
    </source>
</evidence>
<keyword evidence="9" id="KW-1185">Reference proteome</keyword>
<evidence type="ECO:0000256" key="2">
    <source>
        <dbReference type="ARBA" id="ARBA00022670"/>
    </source>
</evidence>
<reference evidence="8" key="1">
    <citation type="submission" date="2021-03" db="EMBL/GenBank/DDBJ databases">
        <authorList>
            <person name="Li Z."/>
            <person name="Yang C."/>
        </authorList>
    </citation>
    <scope>NUCLEOTIDE SEQUENCE</scope>
    <source>
        <strain evidence="8">Dzin_1.0</strain>
        <tissue evidence="8">Leaf</tissue>
    </source>
</reference>
<dbReference type="Proteomes" id="UP001085076">
    <property type="component" value="Miscellaneous, Linkage group lg02"/>
</dbReference>
<dbReference type="SUPFAM" id="SSF54001">
    <property type="entry name" value="Cysteine proteinases"/>
    <property type="match status" value="1"/>
</dbReference>
<proteinExistence type="inferred from homology"/>
<comment type="similarity">
    <text evidence="1">Belongs to the peptidase C48 family.</text>
</comment>
<dbReference type="AlphaFoldDB" id="A0A9D5HLG6"/>
<gene>
    <name evidence="8" type="ORF">J5N97_008911</name>
</gene>
<feature type="region of interest" description="Disordered" evidence="6">
    <location>
        <begin position="26"/>
        <end position="62"/>
    </location>
</feature>
<organism evidence="8 9">
    <name type="scientific">Dioscorea zingiberensis</name>
    <dbReference type="NCBI Taxonomy" id="325984"/>
    <lineage>
        <taxon>Eukaryota</taxon>
        <taxon>Viridiplantae</taxon>
        <taxon>Streptophyta</taxon>
        <taxon>Embryophyta</taxon>
        <taxon>Tracheophyta</taxon>
        <taxon>Spermatophyta</taxon>
        <taxon>Magnoliopsida</taxon>
        <taxon>Liliopsida</taxon>
        <taxon>Dioscoreales</taxon>
        <taxon>Dioscoreaceae</taxon>
        <taxon>Dioscorea</taxon>
    </lineage>
</organism>
<evidence type="ECO:0000256" key="6">
    <source>
        <dbReference type="SAM" id="MobiDB-lite"/>
    </source>
</evidence>
<keyword evidence="2" id="KW-0645">Protease</keyword>
<reference evidence="8" key="2">
    <citation type="journal article" date="2022" name="Hortic Res">
        <title>The genome of Dioscorea zingiberensis sheds light on the biosynthesis, origin and evolution of the medicinally important diosgenin saponins.</title>
        <authorList>
            <person name="Li Y."/>
            <person name="Tan C."/>
            <person name="Li Z."/>
            <person name="Guo J."/>
            <person name="Li S."/>
            <person name="Chen X."/>
            <person name="Wang C."/>
            <person name="Dai X."/>
            <person name="Yang H."/>
            <person name="Song W."/>
            <person name="Hou L."/>
            <person name="Xu J."/>
            <person name="Tong Z."/>
            <person name="Xu A."/>
            <person name="Yuan X."/>
            <person name="Wang W."/>
            <person name="Yang Q."/>
            <person name="Chen L."/>
            <person name="Sun Z."/>
            <person name="Wang K."/>
            <person name="Pan B."/>
            <person name="Chen J."/>
            <person name="Bao Y."/>
            <person name="Liu F."/>
            <person name="Qi X."/>
            <person name="Gang D.R."/>
            <person name="Wen J."/>
            <person name="Li J."/>
        </authorList>
    </citation>
    <scope>NUCLEOTIDE SEQUENCE</scope>
    <source>
        <strain evidence="8">Dzin_1.0</strain>
    </source>
</reference>
<dbReference type="GO" id="GO:0005634">
    <property type="term" value="C:nucleus"/>
    <property type="evidence" value="ECO:0007669"/>
    <property type="project" value="TreeGrafter"/>
</dbReference>
<dbReference type="OrthoDB" id="1939479at2759"/>
<protein>
    <recommendedName>
        <fullName evidence="7">Ubiquitin-like protease family profile domain-containing protein</fullName>
    </recommendedName>
</protein>
<evidence type="ECO:0000313" key="8">
    <source>
        <dbReference type="EMBL" id="KAJ0980656.1"/>
    </source>
</evidence>
<dbReference type="GO" id="GO:0006508">
    <property type="term" value="P:proteolysis"/>
    <property type="evidence" value="ECO:0007669"/>
    <property type="project" value="UniProtKB-KW"/>
</dbReference>
<dbReference type="PROSITE" id="PS50600">
    <property type="entry name" value="ULP_PROTEASE"/>
    <property type="match status" value="1"/>
</dbReference>
<sequence>MGALTDNRKRCFVDLCLPAAVSTPLPPLKKTKLQTPEPPEVASSPAVRRLPPAAPLPRPVHAPQRIIRAFGLGSSKSRPKPLDSNMGGFCSSFARPFGRKDNRSHENLGLDDYKQIVSDHETSEKVARSLRPFSPPLSDLTVLTREEDEKKRNSIVLNRKVEDVRKVGLEISPKVVREDRDWVVRKGPLYKELYEDSSRKHDSKLSSLEFEVKLAESKLSGFRLARPEEKPKKDLQEAFAPLTEEEDSEIYYALHGGYSGEILVTHEGANIEITREVLQCLSCGAWLNDEVINVYLELLKERERREPDKFLRCHFFNTFFYKKLISGRNGYDYKAVRRWTSQKKIGYSLIDCDKIFVPIHKEVHWCLAVIDVKDEKLQYLDSLGGRGDTTVLRVLARYFMDEVKDKNNKEVDTASWTREMVDGLPLQENGWDCGMFMLKYTDFYSRGLDLCFKQEHMGYFRKRTAKEILRLRAD</sequence>
<evidence type="ECO:0000256" key="4">
    <source>
        <dbReference type="ARBA" id="ARBA00022801"/>
    </source>
</evidence>
<dbReference type="EMBL" id="JAGGNH010000002">
    <property type="protein sequence ID" value="KAJ0980656.1"/>
    <property type="molecule type" value="Genomic_DNA"/>
</dbReference>
<name>A0A9D5HLG6_9LILI</name>
<dbReference type="FunFam" id="3.40.395.10:FF:000005">
    <property type="entry name" value="Ubiquitin-like-specific protease ESD4"/>
    <property type="match status" value="1"/>
</dbReference>
<evidence type="ECO:0000256" key="3">
    <source>
        <dbReference type="ARBA" id="ARBA00022786"/>
    </source>
</evidence>
<keyword evidence="5" id="KW-0788">Thiol protease</keyword>
<dbReference type="GO" id="GO:0016926">
    <property type="term" value="P:protein desumoylation"/>
    <property type="evidence" value="ECO:0007669"/>
    <property type="project" value="TreeGrafter"/>
</dbReference>
<dbReference type="PANTHER" id="PTHR12606">
    <property type="entry name" value="SENTRIN/SUMO-SPECIFIC PROTEASE"/>
    <property type="match status" value="1"/>
</dbReference>
<dbReference type="InterPro" id="IPR003653">
    <property type="entry name" value="Peptidase_C48_C"/>
</dbReference>
<feature type="domain" description="Ubiquitin-like protease family profile" evidence="7">
    <location>
        <begin position="271"/>
        <end position="444"/>
    </location>
</feature>
<dbReference type="PANTHER" id="PTHR12606:SF1">
    <property type="entry name" value="UBIQUITIN-LIKE-SPECIFIC PROTEASE 1A"/>
    <property type="match status" value="1"/>
</dbReference>
<evidence type="ECO:0000259" key="7">
    <source>
        <dbReference type="PROSITE" id="PS50600"/>
    </source>
</evidence>
<keyword evidence="4" id="KW-0378">Hydrolase</keyword>
<evidence type="ECO:0000313" key="9">
    <source>
        <dbReference type="Proteomes" id="UP001085076"/>
    </source>
</evidence>
<dbReference type="GO" id="GO:0016929">
    <property type="term" value="F:deSUMOylase activity"/>
    <property type="evidence" value="ECO:0007669"/>
    <property type="project" value="TreeGrafter"/>
</dbReference>